<comment type="similarity">
    <text evidence="1">Belongs to the sigma-70 factor family. ECF subfamily.</text>
</comment>
<evidence type="ECO:0000256" key="5">
    <source>
        <dbReference type="ARBA" id="ARBA00023163"/>
    </source>
</evidence>
<evidence type="ECO:0000259" key="8">
    <source>
        <dbReference type="Pfam" id="PF04545"/>
    </source>
</evidence>
<dbReference type="RefSeq" id="WP_382359247.1">
    <property type="nucleotide sequence ID" value="NZ_JBHTGR010000031.1"/>
</dbReference>
<dbReference type="PANTHER" id="PTHR43133:SF8">
    <property type="entry name" value="RNA POLYMERASE SIGMA FACTOR HI_1459-RELATED"/>
    <property type="match status" value="1"/>
</dbReference>
<accession>A0ABW2UY41</accession>
<evidence type="ECO:0000313" key="10">
    <source>
        <dbReference type="Proteomes" id="UP001596620"/>
    </source>
</evidence>
<dbReference type="SUPFAM" id="SSF88946">
    <property type="entry name" value="Sigma2 domain of RNA polymerase sigma factors"/>
    <property type="match status" value="1"/>
</dbReference>
<feature type="region of interest" description="Disordered" evidence="6">
    <location>
        <begin position="94"/>
        <end position="121"/>
    </location>
</feature>
<organism evidence="9 10">
    <name type="scientific">Lentibacillus kimchii</name>
    <dbReference type="NCBI Taxonomy" id="1542911"/>
    <lineage>
        <taxon>Bacteria</taxon>
        <taxon>Bacillati</taxon>
        <taxon>Bacillota</taxon>
        <taxon>Bacilli</taxon>
        <taxon>Bacillales</taxon>
        <taxon>Bacillaceae</taxon>
        <taxon>Lentibacillus</taxon>
    </lineage>
</organism>
<dbReference type="Pfam" id="PF04542">
    <property type="entry name" value="Sigma70_r2"/>
    <property type="match status" value="1"/>
</dbReference>
<protein>
    <submittedName>
        <fullName evidence="9">Sigma-70 family RNA polymerase sigma factor</fullName>
    </submittedName>
</protein>
<proteinExistence type="inferred from homology"/>
<dbReference type="Gene3D" id="1.10.10.10">
    <property type="entry name" value="Winged helix-like DNA-binding domain superfamily/Winged helix DNA-binding domain"/>
    <property type="match status" value="1"/>
</dbReference>
<keyword evidence="3" id="KW-0731">Sigma factor</keyword>
<dbReference type="InterPro" id="IPR013324">
    <property type="entry name" value="RNA_pol_sigma_r3/r4-like"/>
</dbReference>
<feature type="compositionally biased region" description="Polar residues" evidence="6">
    <location>
        <begin position="110"/>
        <end position="121"/>
    </location>
</feature>
<evidence type="ECO:0000256" key="3">
    <source>
        <dbReference type="ARBA" id="ARBA00023082"/>
    </source>
</evidence>
<dbReference type="PANTHER" id="PTHR43133">
    <property type="entry name" value="RNA POLYMERASE ECF-TYPE SIGMA FACTO"/>
    <property type="match status" value="1"/>
</dbReference>
<dbReference type="InterPro" id="IPR007630">
    <property type="entry name" value="RNA_pol_sigma70_r4"/>
</dbReference>
<name>A0ABW2UY41_9BACI</name>
<dbReference type="Pfam" id="PF04545">
    <property type="entry name" value="Sigma70_r4"/>
    <property type="match status" value="1"/>
</dbReference>
<dbReference type="InterPro" id="IPR013325">
    <property type="entry name" value="RNA_pol_sigma_r2"/>
</dbReference>
<dbReference type="SUPFAM" id="SSF88659">
    <property type="entry name" value="Sigma3 and sigma4 domains of RNA polymerase sigma factors"/>
    <property type="match status" value="1"/>
</dbReference>
<feature type="domain" description="RNA polymerase sigma-70 region 2" evidence="7">
    <location>
        <begin position="11"/>
        <end position="78"/>
    </location>
</feature>
<dbReference type="InterPro" id="IPR036388">
    <property type="entry name" value="WH-like_DNA-bd_sf"/>
</dbReference>
<evidence type="ECO:0000256" key="4">
    <source>
        <dbReference type="ARBA" id="ARBA00023125"/>
    </source>
</evidence>
<dbReference type="InterPro" id="IPR007627">
    <property type="entry name" value="RNA_pol_sigma70_r2"/>
</dbReference>
<gene>
    <name evidence="9" type="ORF">ACFQU8_09635</name>
</gene>
<comment type="caution">
    <text evidence="9">The sequence shown here is derived from an EMBL/GenBank/DDBJ whole genome shotgun (WGS) entry which is preliminary data.</text>
</comment>
<evidence type="ECO:0000256" key="2">
    <source>
        <dbReference type="ARBA" id="ARBA00023015"/>
    </source>
</evidence>
<dbReference type="EMBL" id="JBHTGR010000031">
    <property type="protein sequence ID" value="MFC7747489.1"/>
    <property type="molecule type" value="Genomic_DNA"/>
</dbReference>
<evidence type="ECO:0000256" key="6">
    <source>
        <dbReference type="SAM" id="MobiDB-lite"/>
    </source>
</evidence>
<evidence type="ECO:0000313" key="9">
    <source>
        <dbReference type="EMBL" id="MFC7747489.1"/>
    </source>
</evidence>
<feature type="domain" description="RNA polymerase sigma-70 region 4" evidence="8">
    <location>
        <begin position="130"/>
        <end position="175"/>
    </location>
</feature>
<dbReference type="NCBIfam" id="TIGR02937">
    <property type="entry name" value="sigma70-ECF"/>
    <property type="match status" value="1"/>
</dbReference>
<sequence length="189" mass="22935">MTNNKITFDEIFEQNKRRIHYQLHKMNIRDPHQEFFQEGLIAMWNAYEKYKPDKGPMATYFNYMIRNRLIDRMRKENRYTEVREQATQEFSTQLTDGNHRRREGEMAQPLTANSHPQLNDPTPWQHLKSHMTDKQWKWVQFHIIDNLTLPEIAQQENVSLEAVKSWGKQARKKLRTLNEQNIINQDDFF</sequence>
<dbReference type="InterPro" id="IPR039425">
    <property type="entry name" value="RNA_pol_sigma-70-like"/>
</dbReference>
<keyword evidence="5" id="KW-0804">Transcription</keyword>
<dbReference type="InterPro" id="IPR014284">
    <property type="entry name" value="RNA_pol_sigma-70_dom"/>
</dbReference>
<dbReference type="Proteomes" id="UP001596620">
    <property type="component" value="Unassembled WGS sequence"/>
</dbReference>
<evidence type="ECO:0000256" key="1">
    <source>
        <dbReference type="ARBA" id="ARBA00010641"/>
    </source>
</evidence>
<evidence type="ECO:0000259" key="7">
    <source>
        <dbReference type="Pfam" id="PF04542"/>
    </source>
</evidence>
<keyword evidence="10" id="KW-1185">Reference proteome</keyword>
<reference evidence="10" key="1">
    <citation type="journal article" date="2019" name="Int. J. Syst. Evol. Microbiol.">
        <title>The Global Catalogue of Microorganisms (GCM) 10K type strain sequencing project: providing services to taxonomists for standard genome sequencing and annotation.</title>
        <authorList>
            <consortium name="The Broad Institute Genomics Platform"/>
            <consortium name="The Broad Institute Genome Sequencing Center for Infectious Disease"/>
            <person name="Wu L."/>
            <person name="Ma J."/>
        </authorList>
    </citation>
    <scope>NUCLEOTIDE SEQUENCE [LARGE SCALE GENOMIC DNA]</scope>
    <source>
        <strain evidence="10">JCM 30234</strain>
    </source>
</reference>
<dbReference type="Gene3D" id="1.10.1740.10">
    <property type="match status" value="1"/>
</dbReference>
<keyword evidence="4" id="KW-0238">DNA-binding</keyword>
<keyword evidence="2" id="KW-0805">Transcription regulation</keyword>